<organism evidence="3">
    <name type="scientific">Candidatus Kentrum sp. UNK</name>
    <dbReference type="NCBI Taxonomy" id="2126344"/>
    <lineage>
        <taxon>Bacteria</taxon>
        <taxon>Pseudomonadati</taxon>
        <taxon>Pseudomonadota</taxon>
        <taxon>Gammaproteobacteria</taxon>
        <taxon>Candidatus Kentrum</taxon>
    </lineage>
</organism>
<dbReference type="EMBL" id="CAADFZ010000026">
    <property type="protein sequence ID" value="VFK62691.1"/>
    <property type="molecule type" value="Genomic_DNA"/>
</dbReference>
<evidence type="ECO:0000313" key="3">
    <source>
        <dbReference type="EMBL" id="VFK70573.1"/>
    </source>
</evidence>
<proteinExistence type="predicted"/>
<feature type="region of interest" description="Disordered" evidence="1">
    <location>
        <begin position="27"/>
        <end position="70"/>
    </location>
</feature>
<dbReference type="AlphaFoldDB" id="A0A451AX00"/>
<protein>
    <submittedName>
        <fullName evidence="3">Uncharacterized protein</fullName>
    </submittedName>
</protein>
<reference evidence="3" key="1">
    <citation type="submission" date="2019-02" db="EMBL/GenBank/DDBJ databases">
        <authorList>
            <person name="Gruber-Vodicka R. H."/>
            <person name="Seah K. B. B."/>
        </authorList>
    </citation>
    <scope>NUCLEOTIDE SEQUENCE</scope>
    <source>
        <strain evidence="3">BECK_BY19</strain>
        <strain evidence="2">BECK_BY8</strain>
    </source>
</reference>
<evidence type="ECO:0000256" key="1">
    <source>
        <dbReference type="SAM" id="MobiDB-lite"/>
    </source>
</evidence>
<name>A0A451AX00_9GAMM</name>
<evidence type="ECO:0000313" key="2">
    <source>
        <dbReference type="EMBL" id="VFK62691.1"/>
    </source>
</evidence>
<gene>
    <name evidence="2" type="ORF">BECKUNK1418G_GA0071005_102617</name>
    <name evidence="3" type="ORF">BECKUNK1418H_GA0071006_103217</name>
</gene>
<dbReference type="EMBL" id="CAADGD010000032">
    <property type="protein sequence ID" value="VFK70573.1"/>
    <property type="molecule type" value="Genomic_DNA"/>
</dbReference>
<sequence>MNYGLWGDIEAMRGTMRERYPKRILAAANRGRGGKPVPGFSRNKLGQNSQDERKLREGNPNYPFDDFTLQ</sequence>
<accession>A0A451AX00</accession>